<sequence length="51" mass="5931">MNHLEQYLNRIFSYSNKPLTPAQLKETVEVAARKDNLTAEDVQRSIKNNIK</sequence>
<name>A0A193SBS6_9ZZZZ</name>
<dbReference type="AlphaFoldDB" id="A0A193SBS6"/>
<proteinExistence type="predicted"/>
<accession>A0A193SBS6</accession>
<geneLocation type="plasmid" evidence="1">
    <name>pMC6</name>
</geneLocation>
<gene>
    <name evidence="1" type="ORF">MCM2015_pMC6_11</name>
</gene>
<protein>
    <submittedName>
        <fullName evidence="1">Uncharacterized protein</fullName>
    </submittedName>
</protein>
<evidence type="ECO:0000313" key="1">
    <source>
        <dbReference type="EMBL" id="CVK35587.1"/>
    </source>
</evidence>
<keyword evidence="1" id="KW-0614">Plasmid</keyword>
<reference evidence="1" key="1">
    <citation type="journal article" date="2016" name="Sci. Rep.">
        <title>Genomics of high molecular weight plasmids isolated from an on-farm biopurification system.</title>
        <authorList>
            <person name="Martini M.C."/>
            <person name="Wibberg D."/>
            <person name="Lozano M."/>
            <person name="Torres Tejerizo G."/>
            <person name="Albicoro F.J."/>
            <person name="Jaenicke S."/>
            <person name="van Elsas J.D."/>
            <person name="Petroni A."/>
            <person name="Garcillan-Barcia M.P."/>
            <person name="de la Cruz F."/>
            <person name="Schluter A."/>
            <person name="Puhler A."/>
            <person name="Pistorio M."/>
            <person name="Lagares A."/>
            <person name="Del Papa M.F."/>
        </authorList>
    </citation>
    <scope>NUCLEOTIDE SEQUENCE</scope>
    <source>
        <plasmid evidence="1">pMC6</plasmid>
    </source>
</reference>
<dbReference type="EMBL" id="LT158606">
    <property type="protein sequence ID" value="CVK35587.1"/>
    <property type="molecule type" value="Genomic_DNA"/>
</dbReference>
<organism evidence="1">
    <name type="scientific">biofilter metagenome</name>
    <dbReference type="NCBI Taxonomy" id="1070537"/>
    <lineage>
        <taxon>unclassified sequences</taxon>
        <taxon>metagenomes</taxon>
        <taxon>ecological metagenomes</taxon>
    </lineage>
</organism>